<dbReference type="Proteomes" id="UP000199556">
    <property type="component" value="Unassembled WGS sequence"/>
</dbReference>
<keyword evidence="13" id="KW-1185">Reference proteome</keyword>
<keyword evidence="5 10" id="KW-0145">Chemotaxis</keyword>
<dbReference type="PANTHER" id="PTHR35091">
    <property type="entry name" value="FLAGELLAR PROTEIN FLIL"/>
    <property type="match status" value="1"/>
</dbReference>
<evidence type="ECO:0000256" key="4">
    <source>
        <dbReference type="ARBA" id="ARBA00022475"/>
    </source>
</evidence>
<dbReference type="AlphaFoldDB" id="A0A1I4PA26"/>
<dbReference type="InterPro" id="IPR005503">
    <property type="entry name" value="FliL"/>
</dbReference>
<proteinExistence type="inferred from homology"/>
<dbReference type="GO" id="GO:0005886">
    <property type="term" value="C:plasma membrane"/>
    <property type="evidence" value="ECO:0007669"/>
    <property type="project" value="UniProtKB-SubCell"/>
</dbReference>
<organism evidence="12 13">
    <name type="scientific">Ectothiorhodospira mobilis</name>
    <dbReference type="NCBI Taxonomy" id="195064"/>
    <lineage>
        <taxon>Bacteria</taxon>
        <taxon>Pseudomonadati</taxon>
        <taxon>Pseudomonadota</taxon>
        <taxon>Gammaproteobacteria</taxon>
        <taxon>Chromatiales</taxon>
        <taxon>Ectothiorhodospiraceae</taxon>
        <taxon>Ectothiorhodospira</taxon>
    </lineage>
</organism>
<dbReference type="OrthoDB" id="5616092at2"/>
<keyword evidence="4" id="KW-1003">Cell membrane</keyword>
<feature type="chain" id="PRO_5011687742" description="Flagellar protein FliL" evidence="11">
    <location>
        <begin position="28"/>
        <end position="141"/>
    </location>
</feature>
<dbReference type="PANTHER" id="PTHR35091:SF2">
    <property type="entry name" value="FLAGELLAR PROTEIN FLIL"/>
    <property type="match status" value="1"/>
</dbReference>
<keyword evidence="8" id="KW-1133">Transmembrane helix</keyword>
<comment type="similarity">
    <text evidence="3 10">Belongs to the FliL family.</text>
</comment>
<evidence type="ECO:0000256" key="2">
    <source>
        <dbReference type="ARBA" id="ARBA00004162"/>
    </source>
</evidence>
<dbReference type="RefSeq" id="WP_090483238.1">
    <property type="nucleotide sequence ID" value="NZ_FOUO01000001.1"/>
</dbReference>
<protein>
    <recommendedName>
        <fullName evidence="10">Flagellar protein FliL</fullName>
    </recommendedName>
</protein>
<dbReference type="STRING" id="195064.SAMN05421721_10192"/>
<evidence type="ECO:0000256" key="5">
    <source>
        <dbReference type="ARBA" id="ARBA00022500"/>
    </source>
</evidence>
<evidence type="ECO:0000256" key="6">
    <source>
        <dbReference type="ARBA" id="ARBA00022692"/>
    </source>
</evidence>
<sequence length="141" mass="15585">MQAVIRSIARPILILALTLGLAATAQAAGGGKPEKTYPGYLPLEPALVVNLDNPRRPQYLQIQAQFYVETAEDAAKLEKHMPVVRDRLITFFGGRDPETVQKASERETLRSEALARLQQTMQEITGSQAVSNLYFTGFIVQ</sequence>
<keyword evidence="9 10" id="KW-0472">Membrane</keyword>
<evidence type="ECO:0000256" key="11">
    <source>
        <dbReference type="SAM" id="SignalP"/>
    </source>
</evidence>
<keyword evidence="12" id="KW-0969">Cilium</keyword>
<keyword evidence="11" id="KW-0732">Signal</keyword>
<comment type="function">
    <text evidence="1 10">Controls the rotational direction of flagella during chemotaxis.</text>
</comment>
<keyword evidence="12" id="KW-0282">Flagellum</keyword>
<dbReference type="EMBL" id="FOUO01000001">
    <property type="protein sequence ID" value="SFM24397.1"/>
    <property type="molecule type" value="Genomic_DNA"/>
</dbReference>
<evidence type="ECO:0000256" key="7">
    <source>
        <dbReference type="ARBA" id="ARBA00022779"/>
    </source>
</evidence>
<keyword evidence="7 10" id="KW-0283">Flagellar rotation</keyword>
<dbReference type="GO" id="GO:0009425">
    <property type="term" value="C:bacterial-type flagellum basal body"/>
    <property type="evidence" value="ECO:0007669"/>
    <property type="project" value="InterPro"/>
</dbReference>
<evidence type="ECO:0000256" key="9">
    <source>
        <dbReference type="ARBA" id="ARBA00023136"/>
    </source>
</evidence>
<keyword evidence="6" id="KW-0812">Transmembrane</keyword>
<evidence type="ECO:0000256" key="10">
    <source>
        <dbReference type="RuleBase" id="RU364125"/>
    </source>
</evidence>
<evidence type="ECO:0000256" key="3">
    <source>
        <dbReference type="ARBA" id="ARBA00008281"/>
    </source>
</evidence>
<feature type="signal peptide" evidence="11">
    <location>
        <begin position="1"/>
        <end position="27"/>
    </location>
</feature>
<name>A0A1I4PA26_ECTMO</name>
<dbReference type="GO" id="GO:0071978">
    <property type="term" value="P:bacterial-type flagellum-dependent swarming motility"/>
    <property type="evidence" value="ECO:0007669"/>
    <property type="project" value="TreeGrafter"/>
</dbReference>
<evidence type="ECO:0000256" key="1">
    <source>
        <dbReference type="ARBA" id="ARBA00002254"/>
    </source>
</evidence>
<evidence type="ECO:0000313" key="12">
    <source>
        <dbReference type="EMBL" id="SFM24397.1"/>
    </source>
</evidence>
<accession>A0A1I4PA26</accession>
<gene>
    <name evidence="12" type="ORF">SAMN05421721_10192</name>
</gene>
<keyword evidence="12" id="KW-0966">Cell projection</keyword>
<evidence type="ECO:0000313" key="13">
    <source>
        <dbReference type="Proteomes" id="UP000199556"/>
    </source>
</evidence>
<evidence type="ECO:0000256" key="8">
    <source>
        <dbReference type="ARBA" id="ARBA00022989"/>
    </source>
</evidence>
<keyword evidence="10" id="KW-0997">Cell inner membrane</keyword>
<reference evidence="12 13" key="1">
    <citation type="submission" date="2016-10" db="EMBL/GenBank/DDBJ databases">
        <authorList>
            <person name="de Groot N.N."/>
        </authorList>
    </citation>
    <scope>NUCLEOTIDE SEQUENCE [LARGE SCALE GENOMIC DNA]</scope>
    <source>
        <strain evidence="12 13">DSM 4180</strain>
    </source>
</reference>
<dbReference type="GO" id="GO:0006935">
    <property type="term" value="P:chemotaxis"/>
    <property type="evidence" value="ECO:0007669"/>
    <property type="project" value="UniProtKB-KW"/>
</dbReference>
<comment type="subcellular location">
    <subcellularLocation>
        <location evidence="10">Cell inner membrane</location>
    </subcellularLocation>
    <subcellularLocation>
        <location evidence="2">Cell membrane</location>
        <topology evidence="2">Single-pass membrane protein</topology>
    </subcellularLocation>
</comment>
<dbReference type="Pfam" id="PF03748">
    <property type="entry name" value="FliL"/>
    <property type="match status" value="1"/>
</dbReference>